<feature type="active site" description="Glycyl thioester intermediate" evidence="6">
    <location>
        <position position="93"/>
    </location>
</feature>
<dbReference type="GO" id="GO:0061631">
    <property type="term" value="F:ubiquitin conjugating enzyme activity"/>
    <property type="evidence" value="ECO:0007669"/>
    <property type="project" value="UniProtKB-EC"/>
</dbReference>
<evidence type="ECO:0000313" key="11">
    <source>
        <dbReference type="Proteomes" id="UP000070544"/>
    </source>
</evidence>
<accession>A0A139ARF3</accession>
<keyword evidence="2" id="KW-0808">Transferase</keyword>
<evidence type="ECO:0000256" key="1">
    <source>
        <dbReference type="ARBA" id="ARBA00012486"/>
    </source>
</evidence>
<evidence type="ECO:0000259" key="9">
    <source>
        <dbReference type="PROSITE" id="PS50127"/>
    </source>
</evidence>
<reference evidence="10 11" key="1">
    <citation type="journal article" date="2015" name="Genome Biol. Evol.">
        <title>Phylogenomic analyses indicate that early fungi evolved digesting cell walls of algal ancestors of land plants.</title>
        <authorList>
            <person name="Chang Y."/>
            <person name="Wang S."/>
            <person name="Sekimoto S."/>
            <person name="Aerts A.L."/>
            <person name="Choi C."/>
            <person name="Clum A."/>
            <person name="LaButti K.M."/>
            <person name="Lindquist E.A."/>
            <person name="Yee Ngan C."/>
            <person name="Ohm R.A."/>
            <person name="Salamov A.A."/>
            <person name="Grigoriev I.V."/>
            <person name="Spatafora J.W."/>
            <person name="Berbee M.L."/>
        </authorList>
    </citation>
    <scope>NUCLEOTIDE SEQUENCE [LARGE SCALE GENOMIC DNA]</scope>
    <source>
        <strain evidence="10 11">JEL478</strain>
    </source>
</reference>
<feature type="region of interest" description="Disordered" evidence="8">
    <location>
        <begin position="282"/>
        <end position="333"/>
    </location>
</feature>
<dbReference type="PROSITE" id="PS00183">
    <property type="entry name" value="UBC_1"/>
    <property type="match status" value="1"/>
</dbReference>
<dbReference type="InterPro" id="IPR050113">
    <property type="entry name" value="Ub_conjugating_enzyme"/>
</dbReference>
<dbReference type="EMBL" id="KQ965739">
    <property type="protein sequence ID" value="KXS19331.1"/>
    <property type="molecule type" value="Genomic_DNA"/>
</dbReference>
<keyword evidence="5 7" id="KW-0067">ATP-binding</keyword>
<evidence type="ECO:0000313" key="10">
    <source>
        <dbReference type="EMBL" id="KXS19331.1"/>
    </source>
</evidence>
<evidence type="ECO:0000256" key="5">
    <source>
        <dbReference type="ARBA" id="ARBA00022840"/>
    </source>
</evidence>
<dbReference type="AlphaFoldDB" id="A0A139ARF3"/>
<evidence type="ECO:0000256" key="4">
    <source>
        <dbReference type="ARBA" id="ARBA00022786"/>
    </source>
</evidence>
<gene>
    <name evidence="10" type="ORF">M427DRAFT_53261</name>
</gene>
<dbReference type="PROSITE" id="PS50127">
    <property type="entry name" value="UBC_2"/>
    <property type="match status" value="1"/>
</dbReference>
<dbReference type="SUPFAM" id="SSF54495">
    <property type="entry name" value="UBC-like"/>
    <property type="match status" value="1"/>
</dbReference>
<feature type="region of interest" description="Disordered" evidence="8">
    <location>
        <begin position="187"/>
        <end position="236"/>
    </location>
</feature>
<dbReference type="Proteomes" id="UP000070544">
    <property type="component" value="Unassembled WGS sequence"/>
</dbReference>
<dbReference type="EC" id="2.3.2.23" evidence="1"/>
<keyword evidence="11" id="KW-1185">Reference proteome</keyword>
<dbReference type="FunFam" id="3.10.110.10:FF:000031">
    <property type="entry name" value="Ubiquitin-conjugating enzyme E2 22"/>
    <property type="match status" value="1"/>
</dbReference>
<dbReference type="InterPro" id="IPR023313">
    <property type="entry name" value="UBQ-conjugating_AS"/>
</dbReference>
<dbReference type="OrthoDB" id="10069349at2759"/>
<dbReference type="Gene3D" id="3.10.110.10">
    <property type="entry name" value="Ubiquitin Conjugating Enzyme"/>
    <property type="match status" value="1"/>
</dbReference>
<sequence length="363" mass="37777">MSGAALPSGVVRKLLRDLMHLSDNPPEGIHVVIDEDNITDVQAWILGPEGTPFEAGAFRIRLVLPPDFPTSPPRGYFLTKIFHPNVGPGGEICVNTLKREWKRETGMREVFVTIKCLLIAPNPESALNEEAGKLLLADYAAYASRARTMAEVYARGNRKEVLAKMGSGDGAGGTAAGAADVGGIKEVQQQGGGQSPSVQHGSRKGKDAVQDQRVSPSHGQAQAHERVPLGPGDVAGSSRQILAGAVGEGRRDKAASCLSPGVALAAVSGSAGAVSCLGTGVGSVSDDPREQLEDAPSPPRVPERARTPASSNSRKRGGSHVPTPPAKKKALGQHVGVAVGDCRVVVGSALSRLKDGRAALRRF</sequence>
<dbReference type="InterPro" id="IPR000608">
    <property type="entry name" value="UBC"/>
</dbReference>
<dbReference type="STRING" id="1344416.A0A139ARF3"/>
<protein>
    <recommendedName>
        <fullName evidence="1">E2 ubiquitin-conjugating enzyme</fullName>
        <ecNumber evidence="1">2.3.2.23</ecNumber>
    </recommendedName>
</protein>
<organism evidence="10 11">
    <name type="scientific">Gonapodya prolifera (strain JEL478)</name>
    <name type="common">Monoblepharis prolifera</name>
    <dbReference type="NCBI Taxonomy" id="1344416"/>
    <lineage>
        <taxon>Eukaryota</taxon>
        <taxon>Fungi</taxon>
        <taxon>Fungi incertae sedis</taxon>
        <taxon>Chytridiomycota</taxon>
        <taxon>Chytridiomycota incertae sedis</taxon>
        <taxon>Monoblepharidomycetes</taxon>
        <taxon>Monoblepharidales</taxon>
        <taxon>Gonapodyaceae</taxon>
        <taxon>Gonapodya</taxon>
    </lineage>
</organism>
<evidence type="ECO:0000256" key="2">
    <source>
        <dbReference type="ARBA" id="ARBA00022679"/>
    </source>
</evidence>
<evidence type="ECO:0000256" key="3">
    <source>
        <dbReference type="ARBA" id="ARBA00022741"/>
    </source>
</evidence>
<keyword evidence="3 7" id="KW-0547">Nucleotide-binding</keyword>
<dbReference type="GO" id="GO:0005524">
    <property type="term" value="F:ATP binding"/>
    <property type="evidence" value="ECO:0007669"/>
    <property type="project" value="UniProtKB-UniRule"/>
</dbReference>
<dbReference type="InterPro" id="IPR016135">
    <property type="entry name" value="UBQ-conjugating_enzyme/RWD"/>
</dbReference>
<keyword evidence="4 7" id="KW-0833">Ubl conjugation pathway</keyword>
<comment type="similarity">
    <text evidence="7">Belongs to the ubiquitin-conjugating enzyme family.</text>
</comment>
<evidence type="ECO:0000256" key="8">
    <source>
        <dbReference type="SAM" id="MobiDB-lite"/>
    </source>
</evidence>
<proteinExistence type="inferred from homology"/>
<evidence type="ECO:0000256" key="7">
    <source>
        <dbReference type="RuleBase" id="RU362109"/>
    </source>
</evidence>
<dbReference type="SMART" id="SM00212">
    <property type="entry name" value="UBCc"/>
    <property type="match status" value="1"/>
</dbReference>
<feature type="domain" description="UBC core" evidence="9">
    <location>
        <begin position="9"/>
        <end position="155"/>
    </location>
</feature>
<dbReference type="Pfam" id="PF00179">
    <property type="entry name" value="UQ_con"/>
    <property type="match status" value="1"/>
</dbReference>
<dbReference type="PANTHER" id="PTHR24067">
    <property type="entry name" value="UBIQUITIN-CONJUGATING ENZYME E2"/>
    <property type="match status" value="1"/>
</dbReference>
<evidence type="ECO:0000256" key="6">
    <source>
        <dbReference type="PROSITE-ProRule" id="PRU10133"/>
    </source>
</evidence>
<dbReference type="CDD" id="cd23804">
    <property type="entry name" value="UBCc_UBE2S"/>
    <property type="match status" value="1"/>
</dbReference>
<name>A0A139ARF3_GONPJ</name>